<dbReference type="Proteomes" id="UP001239111">
    <property type="component" value="Chromosome 4"/>
</dbReference>
<organism evidence="1 2">
    <name type="scientific">Eretmocerus hayati</name>
    <dbReference type="NCBI Taxonomy" id="131215"/>
    <lineage>
        <taxon>Eukaryota</taxon>
        <taxon>Metazoa</taxon>
        <taxon>Ecdysozoa</taxon>
        <taxon>Arthropoda</taxon>
        <taxon>Hexapoda</taxon>
        <taxon>Insecta</taxon>
        <taxon>Pterygota</taxon>
        <taxon>Neoptera</taxon>
        <taxon>Endopterygota</taxon>
        <taxon>Hymenoptera</taxon>
        <taxon>Apocrita</taxon>
        <taxon>Proctotrupomorpha</taxon>
        <taxon>Chalcidoidea</taxon>
        <taxon>Aphelinidae</taxon>
        <taxon>Aphelininae</taxon>
        <taxon>Eretmocerus</taxon>
    </lineage>
</organism>
<keyword evidence="2" id="KW-1185">Reference proteome</keyword>
<accession>A0ACC2NCD1</accession>
<sequence>MAINNGYFPMPMDIDRICRVCLQESTKLSSIFLNEQNPNLQQKLQTCGAIECHEQDGLPSLICDVCIYKAGVAHEFRQLCQHSDNRLRLYYDKPTKLNDSWTQTDFETQVFITENADGLQNAYFVKEEAMNSQQFHSAIQDENFDPDTQNSIVTIESNMPPLSVNLPGNKMYICELNYDHGSKNVASSQMVTSNSLQGIPCSTEMISVSESLIHNVCSMQTDNLNSAPNHEPKNINYFNFSGKDEIVQDDSTNYSEQAPNPESVSSHIEAVDESAVSNNYFDSSSDIGEQEESSGSMLYQCEICSALCSTEEKLMNHQLTHKEEFHCNICSKTFNNFEEFKKHEKHHSTGHSNKVFDCDVCHMSFSKSSCLENHIKTHKESNEPEFILAQSAETSEDDIDEVEPPEVDYDRLHTSDDDAFENAPKILTCEQCGKICSTLKTLKRHVLTHGEKKFSCPVCQKCFYRIDNLKKHSEKHGLGLMENLQDDGKIDEPDRDFFLNDSNSSNKDDLFKTKCEEGAISNGQFKCKYCKKEMSTRKGLVRHLAMHKPKPEPATCDVCKKVCASAARLLFHKRTHAKPKEKVPREYLCHICSKVYPSNSSLTYHMRTHSGVKPHVCKICNSGFTTTTSLVNHMRIHTGDKPFVCHVCSAAFAVSSAFRRHMTRHTGEANYLCKTCGKAFKRLSTLKEHTYTHSGEKPYVCKTCGTAYSHSGSLFAHQKRCKAQLTGIVVENSHHGVTEHIHVDNVQSEIRPLTVIGQIY</sequence>
<protein>
    <submittedName>
        <fullName evidence="1">Uncharacterized protein</fullName>
    </submittedName>
</protein>
<gene>
    <name evidence="1" type="ORF">QAD02_009647</name>
</gene>
<dbReference type="EMBL" id="CM056744">
    <property type="protein sequence ID" value="KAJ8667984.1"/>
    <property type="molecule type" value="Genomic_DNA"/>
</dbReference>
<proteinExistence type="predicted"/>
<reference evidence="1" key="1">
    <citation type="submission" date="2023-04" db="EMBL/GenBank/DDBJ databases">
        <title>A chromosome-level genome assembly of the parasitoid wasp Eretmocerus hayati.</title>
        <authorList>
            <person name="Zhong Y."/>
            <person name="Liu S."/>
            <person name="Liu Y."/>
        </authorList>
    </citation>
    <scope>NUCLEOTIDE SEQUENCE</scope>
    <source>
        <strain evidence="1">ZJU_SS_LIU_2023</strain>
    </source>
</reference>
<evidence type="ECO:0000313" key="2">
    <source>
        <dbReference type="Proteomes" id="UP001239111"/>
    </source>
</evidence>
<comment type="caution">
    <text evidence="1">The sequence shown here is derived from an EMBL/GenBank/DDBJ whole genome shotgun (WGS) entry which is preliminary data.</text>
</comment>
<name>A0ACC2NCD1_9HYME</name>
<evidence type="ECO:0000313" key="1">
    <source>
        <dbReference type="EMBL" id="KAJ8667984.1"/>
    </source>
</evidence>